<reference evidence="3" key="1">
    <citation type="submission" date="2021-01" db="EMBL/GenBank/DDBJ databases">
        <authorList>
            <person name="Corre E."/>
            <person name="Pelletier E."/>
            <person name="Niang G."/>
            <person name="Scheremetjew M."/>
            <person name="Finn R."/>
            <person name="Kale V."/>
            <person name="Holt S."/>
            <person name="Cochrane G."/>
            <person name="Meng A."/>
            <person name="Brown T."/>
            <person name="Cohen L."/>
        </authorList>
    </citation>
    <scope>NUCLEOTIDE SEQUENCE</scope>
    <source>
        <strain evidence="3">10249 10 AB</strain>
    </source>
</reference>
<feature type="region of interest" description="Disordered" evidence="1">
    <location>
        <begin position="147"/>
        <end position="204"/>
    </location>
</feature>
<organism evidence="3">
    <name type="scientific">Pseudo-nitzschia australis</name>
    <dbReference type="NCBI Taxonomy" id="44445"/>
    <lineage>
        <taxon>Eukaryota</taxon>
        <taxon>Sar</taxon>
        <taxon>Stramenopiles</taxon>
        <taxon>Ochrophyta</taxon>
        <taxon>Bacillariophyta</taxon>
        <taxon>Bacillariophyceae</taxon>
        <taxon>Bacillariophycidae</taxon>
        <taxon>Bacillariales</taxon>
        <taxon>Bacillariaceae</taxon>
        <taxon>Pseudo-nitzschia</taxon>
    </lineage>
</organism>
<dbReference type="EMBL" id="HBIX01003612">
    <property type="protein sequence ID" value="CAE0710076.1"/>
    <property type="molecule type" value="Transcribed_RNA"/>
</dbReference>
<keyword evidence="2" id="KW-1133">Transmembrane helix</keyword>
<evidence type="ECO:0000256" key="2">
    <source>
        <dbReference type="SAM" id="Phobius"/>
    </source>
</evidence>
<sequence length="204" mass="22093">MPFEYQQSDGGNKEEQQQQDPLHGFYTIFVVALGCIGGCFLLSVVAEKCCTTKTRAFGTVLGENNDGKTVCLEDDLDGDDDYDGFDNCDNYNRTTNTINPEKITEMEHQKASNASTSTNAAFVLPLPFANKGNCDLGDAAAADTDIDTKRSHSDDDSISSDNSNDNSEIDEIRNSSSSSIGCSSDDGQYHQTENEAPPSALDWV</sequence>
<evidence type="ECO:0000256" key="1">
    <source>
        <dbReference type="SAM" id="MobiDB-lite"/>
    </source>
</evidence>
<proteinExistence type="predicted"/>
<protein>
    <submittedName>
        <fullName evidence="3">Uncharacterized protein</fullName>
    </submittedName>
</protein>
<feature type="transmembrane region" description="Helical" evidence="2">
    <location>
        <begin position="25"/>
        <end position="46"/>
    </location>
</feature>
<evidence type="ECO:0000313" key="3">
    <source>
        <dbReference type="EMBL" id="CAE0710076.1"/>
    </source>
</evidence>
<feature type="compositionally biased region" description="Low complexity" evidence="1">
    <location>
        <begin position="174"/>
        <end position="186"/>
    </location>
</feature>
<keyword evidence="2" id="KW-0812">Transmembrane</keyword>
<name>A0A7S4EG06_9STRA</name>
<dbReference type="AlphaFoldDB" id="A0A7S4EG06"/>
<accession>A0A7S4EG06</accession>
<keyword evidence="2" id="KW-0472">Membrane</keyword>
<gene>
    <name evidence="3" type="ORF">PAUS00366_LOCUS2796</name>
</gene>